<dbReference type="SUPFAM" id="SSF52540">
    <property type="entry name" value="P-loop containing nucleoside triphosphate hydrolases"/>
    <property type="match status" value="1"/>
</dbReference>
<dbReference type="RefSeq" id="WP_259040473.1">
    <property type="nucleotide sequence ID" value="NZ_JANUBL010000009.1"/>
</dbReference>
<dbReference type="Proteomes" id="UP001155144">
    <property type="component" value="Unassembled WGS sequence"/>
</dbReference>
<dbReference type="EMBL" id="JANUBL010000009">
    <property type="protein sequence ID" value="MCS4122713.1"/>
    <property type="molecule type" value="Genomic_DNA"/>
</dbReference>
<organism evidence="2 3">
    <name type="scientific">Salinibacter ruber</name>
    <dbReference type="NCBI Taxonomy" id="146919"/>
    <lineage>
        <taxon>Bacteria</taxon>
        <taxon>Pseudomonadati</taxon>
        <taxon>Rhodothermota</taxon>
        <taxon>Rhodothermia</taxon>
        <taxon>Rhodothermales</taxon>
        <taxon>Salinibacteraceae</taxon>
        <taxon>Salinibacter</taxon>
    </lineage>
</organism>
<protein>
    <recommendedName>
        <fullName evidence="1">Sulfotransferase domain-containing protein</fullName>
    </recommendedName>
</protein>
<dbReference type="AlphaFoldDB" id="A0A9X3A994"/>
<evidence type="ECO:0000259" key="1">
    <source>
        <dbReference type="Pfam" id="PF00685"/>
    </source>
</evidence>
<name>A0A9X3A994_9BACT</name>
<feature type="domain" description="Sulfotransferase" evidence="1">
    <location>
        <begin position="32"/>
        <end position="275"/>
    </location>
</feature>
<proteinExistence type="predicted"/>
<evidence type="ECO:0000313" key="2">
    <source>
        <dbReference type="EMBL" id="MCS4122713.1"/>
    </source>
</evidence>
<dbReference type="InterPro" id="IPR000863">
    <property type="entry name" value="Sulfotransferase_dom"/>
</dbReference>
<accession>A0A9X3A994</accession>
<dbReference type="Gene3D" id="3.40.50.300">
    <property type="entry name" value="P-loop containing nucleotide triphosphate hydrolases"/>
    <property type="match status" value="1"/>
</dbReference>
<comment type="caution">
    <text evidence="2">The sequence shown here is derived from an EMBL/GenBank/DDBJ whole genome shotgun (WGS) entry which is preliminary data.</text>
</comment>
<dbReference type="GO" id="GO:0008146">
    <property type="term" value="F:sulfotransferase activity"/>
    <property type="evidence" value="ECO:0007669"/>
    <property type="project" value="InterPro"/>
</dbReference>
<evidence type="ECO:0000313" key="3">
    <source>
        <dbReference type="Proteomes" id="UP001155144"/>
    </source>
</evidence>
<sequence>MHDSSVSSSISTTRYSDSSFLGRVDFPDVRPIVVASHPRSGTHLLLDTLRRQFEACQSWKWPGERLDRLYCNVDEVPGDMLLDERTARRVLRRTARPLVKTHSWPEYQRGFLDSHEGGLRPEWVRWLNDHATVFYIYRDGRDVLCSYQLFRQSFDPDTRGSIGAFLRGTEDGTNRVRRWANHVQAWRRHPNAHLIRFEALLDDPAPVIRRIGDVIGEPPVLKEPLLPDPFSSIWESRLARLFGVRPESTAIINGESQNWENAFTAEDCAFFHEQAGELLLELEYESSADWAVSPAPTDESAS</sequence>
<reference evidence="2" key="1">
    <citation type="submission" date="2022-08" db="EMBL/GenBank/DDBJ databases">
        <title>Genomic Encyclopedia of Type Strains, Phase V (KMG-V): Genome sequencing to study the core and pangenomes of soil and plant-associated prokaryotes.</title>
        <authorList>
            <person name="Whitman W."/>
        </authorList>
    </citation>
    <scope>NUCLEOTIDE SEQUENCE</scope>
    <source>
        <strain evidence="2">SP3026</strain>
    </source>
</reference>
<gene>
    <name evidence="2" type="ORF">GGP45_003080</name>
</gene>
<dbReference type="Pfam" id="PF00685">
    <property type="entry name" value="Sulfotransfer_1"/>
    <property type="match status" value="1"/>
</dbReference>
<dbReference type="InterPro" id="IPR027417">
    <property type="entry name" value="P-loop_NTPase"/>
</dbReference>